<sequence length="161" mass="18833">MFVVEIKYASPVWEAAAKSHMKKLESAQSIIARQITNSPWFIRNRYIDKDLKLKTIEEHFKKLSLNFLNKLENNNNPAIKEIPRYDPSHPRKKRRKKGHFSSQIKQDCRLRHSGRYTIQGRKLTSPFQSLRGRLAPSLDLSQRPRPVGRRTEVANTSAKIR</sequence>
<accession>A0A4Y2KAI9</accession>
<keyword evidence="3" id="KW-1185">Reference proteome</keyword>
<evidence type="ECO:0000313" key="3">
    <source>
        <dbReference type="Proteomes" id="UP000499080"/>
    </source>
</evidence>
<dbReference type="AlphaFoldDB" id="A0A4Y2KAI9"/>
<protein>
    <submittedName>
        <fullName evidence="2">Uncharacterized protein</fullName>
    </submittedName>
</protein>
<reference evidence="2 3" key="1">
    <citation type="journal article" date="2019" name="Sci. Rep.">
        <title>Orb-weaving spider Araneus ventricosus genome elucidates the spidroin gene catalogue.</title>
        <authorList>
            <person name="Kono N."/>
            <person name="Nakamura H."/>
            <person name="Ohtoshi R."/>
            <person name="Moran D.A.P."/>
            <person name="Shinohara A."/>
            <person name="Yoshida Y."/>
            <person name="Fujiwara M."/>
            <person name="Mori M."/>
            <person name="Tomita M."/>
            <person name="Arakawa K."/>
        </authorList>
    </citation>
    <scope>NUCLEOTIDE SEQUENCE [LARGE SCALE GENOMIC DNA]</scope>
</reference>
<dbReference type="OrthoDB" id="6432094at2759"/>
<dbReference type="Proteomes" id="UP000499080">
    <property type="component" value="Unassembled WGS sequence"/>
</dbReference>
<name>A0A4Y2KAI9_ARAVE</name>
<proteinExistence type="predicted"/>
<gene>
    <name evidence="2" type="ORF">AVEN_113420_1</name>
</gene>
<feature type="compositionally biased region" description="Basic residues" evidence="1">
    <location>
        <begin position="90"/>
        <end position="99"/>
    </location>
</feature>
<feature type="region of interest" description="Disordered" evidence="1">
    <location>
        <begin position="134"/>
        <end position="161"/>
    </location>
</feature>
<organism evidence="2 3">
    <name type="scientific">Araneus ventricosus</name>
    <name type="common">Orbweaver spider</name>
    <name type="synonym">Epeira ventricosa</name>
    <dbReference type="NCBI Taxonomy" id="182803"/>
    <lineage>
        <taxon>Eukaryota</taxon>
        <taxon>Metazoa</taxon>
        <taxon>Ecdysozoa</taxon>
        <taxon>Arthropoda</taxon>
        <taxon>Chelicerata</taxon>
        <taxon>Arachnida</taxon>
        <taxon>Araneae</taxon>
        <taxon>Araneomorphae</taxon>
        <taxon>Entelegynae</taxon>
        <taxon>Araneoidea</taxon>
        <taxon>Araneidae</taxon>
        <taxon>Araneus</taxon>
    </lineage>
</organism>
<dbReference type="EMBL" id="BGPR01004313">
    <property type="protein sequence ID" value="GBM98322.1"/>
    <property type="molecule type" value="Genomic_DNA"/>
</dbReference>
<evidence type="ECO:0000313" key="2">
    <source>
        <dbReference type="EMBL" id="GBM98322.1"/>
    </source>
</evidence>
<evidence type="ECO:0000256" key="1">
    <source>
        <dbReference type="SAM" id="MobiDB-lite"/>
    </source>
</evidence>
<feature type="region of interest" description="Disordered" evidence="1">
    <location>
        <begin position="77"/>
        <end position="105"/>
    </location>
</feature>
<comment type="caution">
    <text evidence="2">The sequence shown here is derived from an EMBL/GenBank/DDBJ whole genome shotgun (WGS) entry which is preliminary data.</text>
</comment>